<protein>
    <submittedName>
        <fullName evidence="2">Uncharacterized protein</fullName>
    </submittedName>
</protein>
<sequence>MIVRAEAVQAWLENVTYQTYDMSYKEQVTNLASQIPCLKMYDTRCVQDTERDFWGARHHADGNRRFYRTTSCLLILMGCGVAFAKLSSLRSVLSDGHL</sequence>
<dbReference type="EMBL" id="WHVB01000002">
    <property type="protein sequence ID" value="KAF8486126.1"/>
    <property type="molecule type" value="Genomic_DNA"/>
</dbReference>
<keyword evidence="3" id="KW-1185">Reference proteome</keyword>
<dbReference type="Proteomes" id="UP000759537">
    <property type="component" value="Unassembled WGS sequence"/>
</dbReference>
<evidence type="ECO:0000256" key="1">
    <source>
        <dbReference type="SAM" id="Phobius"/>
    </source>
</evidence>
<evidence type="ECO:0000313" key="2">
    <source>
        <dbReference type="EMBL" id="KAF8486126.1"/>
    </source>
</evidence>
<reference evidence="2" key="2">
    <citation type="journal article" date="2020" name="Nat. Commun.">
        <title>Large-scale genome sequencing of mycorrhizal fungi provides insights into the early evolution of symbiotic traits.</title>
        <authorList>
            <person name="Miyauchi S."/>
            <person name="Kiss E."/>
            <person name="Kuo A."/>
            <person name="Drula E."/>
            <person name="Kohler A."/>
            <person name="Sanchez-Garcia M."/>
            <person name="Morin E."/>
            <person name="Andreopoulos B."/>
            <person name="Barry K.W."/>
            <person name="Bonito G."/>
            <person name="Buee M."/>
            <person name="Carver A."/>
            <person name="Chen C."/>
            <person name="Cichocki N."/>
            <person name="Clum A."/>
            <person name="Culley D."/>
            <person name="Crous P.W."/>
            <person name="Fauchery L."/>
            <person name="Girlanda M."/>
            <person name="Hayes R.D."/>
            <person name="Keri Z."/>
            <person name="LaButti K."/>
            <person name="Lipzen A."/>
            <person name="Lombard V."/>
            <person name="Magnuson J."/>
            <person name="Maillard F."/>
            <person name="Murat C."/>
            <person name="Nolan M."/>
            <person name="Ohm R.A."/>
            <person name="Pangilinan J."/>
            <person name="Pereira M.F."/>
            <person name="Perotto S."/>
            <person name="Peter M."/>
            <person name="Pfister S."/>
            <person name="Riley R."/>
            <person name="Sitrit Y."/>
            <person name="Stielow J.B."/>
            <person name="Szollosi G."/>
            <person name="Zifcakova L."/>
            <person name="Stursova M."/>
            <person name="Spatafora J.W."/>
            <person name="Tedersoo L."/>
            <person name="Vaario L.M."/>
            <person name="Yamada A."/>
            <person name="Yan M."/>
            <person name="Wang P."/>
            <person name="Xu J."/>
            <person name="Bruns T."/>
            <person name="Baldrian P."/>
            <person name="Vilgalys R."/>
            <person name="Dunand C."/>
            <person name="Henrissat B."/>
            <person name="Grigoriev I.V."/>
            <person name="Hibbett D."/>
            <person name="Nagy L.G."/>
            <person name="Martin F.M."/>
        </authorList>
    </citation>
    <scope>NUCLEOTIDE SEQUENCE</scope>
    <source>
        <strain evidence="2">Prilba</strain>
    </source>
</reference>
<organism evidence="2 3">
    <name type="scientific">Russula ochroleuca</name>
    <dbReference type="NCBI Taxonomy" id="152965"/>
    <lineage>
        <taxon>Eukaryota</taxon>
        <taxon>Fungi</taxon>
        <taxon>Dikarya</taxon>
        <taxon>Basidiomycota</taxon>
        <taxon>Agaricomycotina</taxon>
        <taxon>Agaricomycetes</taxon>
        <taxon>Russulales</taxon>
        <taxon>Russulaceae</taxon>
        <taxon>Russula</taxon>
    </lineage>
</organism>
<keyword evidence="1" id="KW-0812">Transmembrane</keyword>
<proteinExistence type="predicted"/>
<gene>
    <name evidence="2" type="ORF">DFH94DRAFT_169769</name>
</gene>
<keyword evidence="1" id="KW-0472">Membrane</keyword>
<dbReference type="AlphaFoldDB" id="A0A9P5N482"/>
<evidence type="ECO:0000313" key="3">
    <source>
        <dbReference type="Proteomes" id="UP000759537"/>
    </source>
</evidence>
<feature type="transmembrane region" description="Helical" evidence="1">
    <location>
        <begin position="66"/>
        <end position="84"/>
    </location>
</feature>
<comment type="caution">
    <text evidence="2">The sequence shown here is derived from an EMBL/GenBank/DDBJ whole genome shotgun (WGS) entry which is preliminary data.</text>
</comment>
<dbReference type="OrthoDB" id="10254877at2759"/>
<accession>A0A9P5N482</accession>
<name>A0A9P5N482_9AGAM</name>
<reference evidence="2" key="1">
    <citation type="submission" date="2019-10" db="EMBL/GenBank/DDBJ databases">
        <authorList>
            <consortium name="DOE Joint Genome Institute"/>
            <person name="Kuo A."/>
            <person name="Miyauchi S."/>
            <person name="Kiss E."/>
            <person name="Drula E."/>
            <person name="Kohler A."/>
            <person name="Sanchez-Garcia M."/>
            <person name="Andreopoulos B."/>
            <person name="Barry K.W."/>
            <person name="Bonito G."/>
            <person name="Buee M."/>
            <person name="Carver A."/>
            <person name="Chen C."/>
            <person name="Cichocki N."/>
            <person name="Clum A."/>
            <person name="Culley D."/>
            <person name="Crous P.W."/>
            <person name="Fauchery L."/>
            <person name="Girlanda M."/>
            <person name="Hayes R."/>
            <person name="Keri Z."/>
            <person name="LaButti K."/>
            <person name="Lipzen A."/>
            <person name="Lombard V."/>
            <person name="Magnuson J."/>
            <person name="Maillard F."/>
            <person name="Morin E."/>
            <person name="Murat C."/>
            <person name="Nolan M."/>
            <person name="Ohm R."/>
            <person name="Pangilinan J."/>
            <person name="Pereira M."/>
            <person name="Perotto S."/>
            <person name="Peter M."/>
            <person name="Riley R."/>
            <person name="Sitrit Y."/>
            <person name="Stielow B."/>
            <person name="Szollosi G."/>
            <person name="Zifcakova L."/>
            <person name="Stursova M."/>
            <person name="Spatafora J.W."/>
            <person name="Tedersoo L."/>
            <person name="Vaario L.-M."/>
            <person name="Yamada A."/>
            <person name="Yan M."/>
            <person name="Wang P."/>
            <person name="Xu J."/>
            <person name="Bruns T."/>
            <person name="Baldrian P."/>
            <person name="Vilgalys R."/>
            <person name="Henrissat B."/>
            <person name="Grigoriev I.V."/>
            <person name="Hibbett D."/>
            <person name="Nagy L.G."/>
            <person name="Martin F.M."/>
        </authorList>
    </citation>
    <scope>NUCLEOTIDE SEQUENCE</scope>
    <source>
        <strain evidence="2">Prilba</strain>
    </source>
</reference>
<keyword evidence="1" id="KW-1133">Transmembrane helix</keyword>